<protein>
    <submittedName>
        <fullName evidence="3">Protein Wnt</fullName>
    </submittedName>
</protein>
<evidence type="ECO:0000313" key="3">
    <source>
        <dbReference type="WBParaSite" id="maker-unitig_21474-snap-gene-0.2-mRNA-1"/>
    </source>
</evidence>
<organism evidence="2 3">
    <name type="scientific">Macrostomum lignano</name>
    <dbReference type="NCBI Taxonomy" id="282301"/>
    <lineage>
        <taxon>Eukaryota</taxon>
        <taxon>Metazoa</taxon>
        <taxon>Spiralia</taxon>
        <taxon>Lophotrochozoa</taxon>
        <taxon>Platyhelminthes</taxon>
        <taxon>Rhabditophora</taxon>
        <taxon>Macrostomorpha</taxon>
        <taxon>Macrostomida</taxon>
        <taxon>Macrostomidae</taxon>
        <taxon>Macrostomum</taxon>
    </lineage>
</organism>
<accession>A0A1I8F698</accession>
<evidence type="ECO:0000313" key="2">
    <source>
        <dbReference type="Proteomes" id="UP000095280"/>
    </source>
</evidence>
<dbReference type="WBParaSite" id="maker-unitig_21474-snap-gene-0.2-mRNA-1">
    <property type="protein sequence ID" value="maker-unitig_21474-snap-gene-0.2-mRNA-1"/>
    <property type="gene ID" value="maker-unitig_21474-snap-gene-0.2"/>
</dbReference>
<keyword evidence="2" id="KW-1185">Reference proteome</keyword>
<sequence>PRHWLRAAWICMRNAEKAENYPASELSKNCTAMLPVNNSAQDKQKETLDVESQKHTSRLRSANRVHRPIGAAANACESAIRPCASDDSDLVYQRNCRHSSGSGHFSCCCLLRQSRPRRRQRRRRYLLQPMVTRCAALGQARLKRSLALNG</sequence>
<dbReference type="AlphaFoldDB" id="A0A1I8F698"/>
<evidence type="ECO:0000256" key="1">
    <source>
        <dbReference type="SAM" id="MobiDB-lite"/>
    </source>
</evidence>
<feature type="region of interest" description="Disordered" evidence="1">
    <location>
        <begin position="41"/>
        <end position="62"/>
    </location>
</feature>
<reference evidence="3" key="1">
    <citation type="submission" date="2016-11" db="UniProtKB">
        <authorList>
            <consortium name="WormBaseParasite"/>
        </authorList>
    </citation>
    <scope>IDENTIFICATION</scope>
</reference>
<dbReference type="Proteomes" id="UP000095280">
    <property type="component" value="Unplaced"/>
</dbReference>
<name>A0A1I8F698_9PLAT</name>
<feature type="compositionally biased region" description="Basic and acidic residues" evidence="1">
    <location>
        <begin position="42"/>
        <end position="54"/>
    </location>
</feature>
<proteinExistence type="predicted"/>